<dbReference type="GO" id="GO:0044781">
    <property type="term" value="P:bacterial-type flagellum organization"/>
    <property type="evidence" value="ECO:0007669"/>
    <property type="project" value="UniProtKB-KW"/>
</dbReference>
<evidence type="ECO:0000313" key="6">
    <source>
        <dbReference type="EMBL" id="NYE85722.1"/>
    </source>
</evidence>
<keyword evidence="2" id="KW-0963">Cytoplasm</keyword>
<keyword evidence="6" id="KW-0966">Cell projection</keyword>
<evidence type="ECO:0000256" key="4">
    <source>
        <dbReference type="ARBA" id="ARBA00023186"/>
    </source>
</evidence>
<reference evidence="6 7" key="1">
    <citation type="submission" date="2020-07" db="EMBL/GenBank/DDBJ databases">
        <title>Genomic Encyclopedia of Type Strains, Phase IV (KMG-V): Genome sequencing to study the core and pangenomes of soil and plant-associated prokaryotes.</title>
        <authorList>
            <person name="Whitman W."/>
        </authorList>
    </citation>
    <scope>NUCLEOTIDE SEQUENCE [LARGE SCALE GENOMIC DNA]</scope>
    <source>
        <strain evidence="6 7">SAS40</strain>
    </source>
</reference>
<dbReference type="AlphaFoldDB" id="A0A7Y9IYZ1"/>
<evidence type="ECO:0000256" key="5">
    <source>
        <dbReference type="ARBA" id="ARBA00093797"/>
    </source>
</evidence>
<comment type="caution">
    <text evidence="6">The sequence shown here is derived from an EMBL/GenBank/DDBJ whole genome shotgun (WGS) entry which is preliminary data.</text>
</comment>
<proteinExistence type="predicted"/>
<evidence type="ECO:0000256" key="1">
    <source>
        <dbReference type="ARBA" id="ARBA00004514"/>
    </source>
</evidence>
<name>A0A7Y9IYZ1_9BURK</name>
<dbReference type="RefSeq" id="WP_179590066.1">
    <property type="nucleotide sequence ID" value="NZ_JACBYR010000003.1"/>
</dbReference>
<protein>
    <recommendedName>
        <fullName evidence="5">Flagellar protein FliT</fullName>
    </recommendedName>
</protein>
<dbReference type="EMBL" id="JACBYR010000003">
    <property type="protein sequence ID" value="NYE85722.1"/>
    <property type="molecule type" value="Genomic_DNA"/>
</dbReference>
<evidence type="ECO:0000313" key="7">
    <source>
        <dbReference type="Proteomes" id="UP000542125"/>
    </source>
</evidence>
<dbReference type="Proteomes" id="UP000542125">
    <property type="component" value="Unassembled WGS sequence"/>
</dbReference>
<keyword evidence="6" id="KW-0969">Cilium</keyword>
<dbReference type="Pfam" id="PF05400">
    <property type="entry name" value="FliT"/>
    <property type="match status" value="1"/>
</dbReference>
<keyword evidence="7" id="KW-1185">Reference proteome</keyword>
<keyword evidence="6" id="KW-0282">Flagellum</keyword>
<sequence>MLDAAERGDWDAVTAGEQSCGRLIDFLKHASLVPIDEAERLECMRLVRKVLADDAAIRGLAQPRLAELDRILRPTPGRMRTHSFR</sequence>
<comment type="subcellular location">
    <subcellularLocation>
        <location evidence="1">Cytoplasm</location>
        <location evidence="1">Cytosol</location>
    </subcellularLocation>
</comment>
<keyword evidence="4" id="KW-0143">Chaperone</keyword>
<dbReference type="Gene3D" id="1.20.58.380">
    <property type="entry name" value="Flagellar protein flit"/>
    <property type="match status" value="1"/>
</dbReference>
<dbReference type="InterPro" id="IPR008622">
    <property type="entry name" value="FliT"/>
</dbReference>
<keyword evidence="3" id="KW-1005">Bacterial flagellum biogenesis</keyword>
<gene>
    <name evidence="6" type="ORF">FHW18_005041</name>
</gene>
<organism evidence="6 7">
    <name type="scientific">Pigmentiphaga litoralis</name>
    <dbReference type="NCBI Taxonomy" id="516702"/>
    <lineage>
        <taxon>Bacteria</taxon>
        <taxon>Pseudomonadati</taxon>
        <taxon>Pseudomonadota</taxon>
        <taxon>Betaproteobacteria</taxon>
        <taxon>Burkholderiales</taxon>
        <taxon>Alcaligenaceae</taxon>
        <taxon>Pigmentiphaga</taxon>
    </lineage>
</organism>
<accession>A0A7Y9IYZ1</accession>
<evidence type="ECO:0000256" key="2">
    <source>
        <dbReference type="ARBA" id="ARBA00022490"/>
    </source>
</evidence>
<evidence type="ECO:0000256" key="3">
    <source>
        <dbReference type="ARBA" id="ARBA00022795"/>
    </source>
</evidence>